<organism evidence="1 2">
    <name type="scientific">Stenotrophomonas maltophilia</name>
    <name type="common">Pseudomonas maltophilia</name>
    <name type="synonym">Xanthomonas maltophilia</name>
    <dbReference type="NCBI Taxonomy" id="40324"/>
    <lineage>
        <taxon>Bacteria</taxon>
        <taxon>Pseudomonadati</taxon>
        <taxon>Pseudomonadota</taxon>
        <taxon>Gammaproteobacteria</taxon>
        <taxon>Lysobacterales</taxon>
        <taxon>Lysobacteraceae</taxon>
        <taxon>Stenotrophomonas</taxon>
        <taxon>Stenotrophomonas maltophilia group</taxon>
    </lineage>
</organism>
<dbReference type="AlphaFoldDB" id="A0AAW3S7E9"/>
<dbReference type="EMBL" id="RAUE01000024">
    <property type="protein sequence ID" value="MBA0312247.1"/>
    <property type="molecule type" value="Genomic_DNA"/>
</dbReference>
<evidence type="ECO:0000313" key="2">
    <source>
        <dbReference type="Proteomes" id="UP000822271"/>
    </source>
</evidence>
<gene>
    <name evidence="1" type="ORF">D7Y33_14725</name>
</gene>
<dbReference type="Proteomes" id="UP000822271">
    <property type="component" value="Unassembled WGS sequence"/>
</dbReference>
<reference evidence="1" key="2">
    <citation type="journal article" date="2020" name="Front. Microbiol.">
        <title>Genetic Variants of the DSF Quorum Sensing System in Stenotrophomonas maltophilia Influence Virulence and Resistance Phenotypes Among Genotypically Diverse Clinical Isolates.</title>
        <authorList>
            <person name="Yero D."/>
            <person name="Huedo P."/>
            <person name="Conchillo-Sole O."/>
            <person name="Martinez-Servat S."/>
            <person name="Mamat U."/>
            <person name="Coves X."/>
            <person name="Llanas F."/>
            <person name="Roca I."/>
            <person name="Vila J."/>
            <person name="Schaible U.E."/>
            <person name="Daura X."/>
            <person name="Gibert I."/>
        </authorList>
    </citation>
    <scope>NUCLEOTIDE SEQUENCE</scope>
    <source>
        <strain evidence="1">OG156</strain>
    </source>
</reference>
<protein>
    <submittedName>
        <fullName evidence="1">Uncharacterized protein</fullName>
    </submittedName>
</protein>
<sequence length="65" mass="7469">MGEKVWSLLNVEFLADGQTQCFPCNADRVENDSFVQSRWLRHLKVLTKSCVLGADQMRFGAYDSR</sequence>
<evidence type="ECO:0000313" key="1">
    <source>
        <dbReference type="EMBL" id="MBA0312247.1"/>
    </source>
</evidence>
<name>A0AAW3S7E9_STEMA</name>
<reference evidence="1" key="1">
    <citation type="submission" date="2018-09" db="EMBL/GenBank/DDBJ databases">
        <authorList>
            <person name="Groschel M."/>
            <person name="Kohl T."/>
            <person name="Conchillo-Sole O."/>
            <person name="Mamat U."/>
            <person name="Yero D."/>
            <person name="Niemann S."/>
            <person name="Daura X."/>
            <person name="Gibert I."/>
        </authorList>
    </citation>
    <scope>NUCLEOTIDE SEQUENCE</scope>
    <source>
        <strain evidence="1">OG156</strain>
    </source>
</reference>
<accession>A0AAW3S7E9</accession>
<proteinExistence type="predicted"/>
<comment type="caution">
    <text evidence="1">The sequence shown here is derived from an EMBL/GenBank/DDBJ whole genome shotgun (WGS) entry which is preliminary data.</text>
</comment>